<dbReference type="OrthoDB" id="7391222at2"/>
<sequence length="136" mass="14565">MIEQALQFGGSLAAILLLTYGVYRLRLGTAPTLETDAFAMEEARLADSGFEPVTIARSFDGTAALLMDDAGRIMLLRLHGAQWAGRLLGPNARVSRDGPTLTIHTGEAQFGAAVLTLKEPPDAARIWEQRIAALSS</sequence>
<name>A0A369QCR4_9SPHN</name>
<evidence type="ECO:0000313" key="2">
    <source>
        <dbReference type="Proteomes" id="UP000253727"/>
    </source>
</evidence>
<accession>A0A369QCR4</accession>
<dbReference type="EMBL" id="QBKA01000002">
    <property type="protein sequence ID" value="RDC61026.1"/>
    <property type="molecule type" value="Genomic_DNA"/>
</dbReference>
<comment type="caution">
    <text evidence="1">The sequence shown here is derived from an EMBL/GenBank/DDBJ whole genome shotgun (WGS) entry which is preliminary data.</text>
</comment>
<gene>
    <name evidence="1" type="ORF">HME9302_02243</name>
</gene>
<dbReference type="AlphaFoldDB" id="A0A369QCR4"/>
<evidence type="ECO:0000313" key="1">
    <source>
        <dbReference type="EMBL" id="RDC61026.1"/>
    </source>
</evidence>
<organism evidence="1 2">
    <name type="scientific">Alteripontixanthobacter maritimus</name>
    <dbReference type="NCBI Taxonomy" id="2161824"/>
    <lineage>
        <taxon>Bacteria</taxon>
        <taxon>Pseudomonadati</taxon>
        <taxon>Pseudomonadota</taxon>
        <taxon>Alphaproteobacteria</taxon>
        <taxon>Sphingomonadales</taxon>
        <taxon>Erythrobacteraceae</taxon>
        <taxon>Alteripontixanthobacter</taxon>
    </lineage>
</organism>
<proteinExistence type="predicted"/>
<reference evidence="1 2" key="1">
    <citation type="submission" date="2018-04" db="EMBL/GenBank/DDBJ databases">
        <title>Altererythrobacter sp. HME9302 genome sequencing and assembly.</title>
        <authorList>
            <person name="Kang H."/>
            <person name="Kim H."/>
            <person name="Joh K."/>
        </authorList>
    </citation>
    <scope>NUCLEOTIDE SEQUENCE [LARGE SCALE GENOMIC DNA]</scope>
    <source>
        <strain evidence="1 2">HME9302</strain>
    </source>
</reference>
<protein>
    <submittedName>
        <fullName evidence="1">Uncharacterized protein</fullName>
    </submittedName>
</protein>
<dbReference type="RefSeq" id="WP_115367063.1">
    <property type="nucleotide sequence ID" value="NZ_QBKA01000002.1"/>
</dbReference>
<keyword evidence="2" id="KW-1185">Reference proteome</keyword>
<dbReference type="Proteomes" id="UP000253727">
    <property type="component" value="Unassembled WGS sequence"/>
</dbReference>